<evidence type="ECO:0000313" key="4">
    <source>
        <dbReference type="Proteomes" id="UP000770015"/>
    </source>
</evidence>
<keyword evidence="3" id="KW-0255">Endonuclease</keyword>
<keyword evidence="3" id="KW-0378">Hydrolase</keyword>
<feature type="signal peptide" evidence="1">
    <location>
        <begin position="1"/>
        <end position="21"/>
    </location>
</feature>
<dbReference type="GO" id="GO:0000175">
    <property type="term" value="F:3'-5'-RNA exonuclease activity"/>
    <property type="evidence" value="ECO:0007669"/>
    <property type="project" value="TreeGrafter"/>
</dbReference>
<dbReference type="CDD" id="cd09083">
    <property type="entry name" value="EEP-1"/>
    <property type="match status" value="1"/>
</dbReference>
<feature type="chain" id="PRO_5040284892" evidence="1">
    <location>
        <begin position="22"/>
        <end position="321"/>
    </location>
</feature>
<dbReference type="InterPro" id="IPR036691">
    <property type="entry name" value="Endo/exonu/phosph_ase_sf"/>
</dbReference>
<keyword evidence="3" id="KW-0540">Nuclease</keyword>
<protein>
    <submittedName>
        <fullName evidence="3">Endonuclease/exonuclease/phosphatase family protein</fullName>
    </submittedName>
</protein>
<sequence>MRASPLLYPLGLLAAAPAALAQATQIPFTGDAALDLRLVTFNIRYDTSNRDPGEQPWWETRCASNPAACRMPHIVHQLRHIINAAPNSASTLIGLQEAFANQITDVVLNLGKSWQYIGDGREGGNRGEHCPILYDADAVEVLHERTRWLSDTPEVSSSYRGIGPPRVVTIGVFRDLATGERFIHANTHLEAWDANARAAQIQIALSQISVVQAVWGGLPITLSGDFNTEPGHDAHLVLVDSGYMRELWDLAGSSRREGLTDGTWTTFSQGERAQRLDYIWLGVNGRSTWETRGYEIIDNVVDGVFISDHRAVVGDIRLSQA</sequence>
<dbReference type="InterPro" id="IPR005135">
    <property type="entry name" value="Endo/exonuclease/phosphatase"/>
</dbReference>
<dbReference type="InterPro" id="IPR050410">
    <property type="entry name" value="CCR4/nocturin_mRNA_transcr"/>
</dbReference>
<dbReference type="PANTHER" id="PTHR12121:SF36">
    <property type="entry name" value="ENDONUCLEASE_EXONUCLEASE_PHOSPHATASE DOMAIN-CONTAINING PROTEIN"/>
    <property type="match status" value="1"/>
</dbReference>
<keyword evidence="1" id="KW-0732">Signal</keyword>
<comment type="caution">
    <text evidence="3">The sequence shown here is derived from an EMBL/GenBank/DDBJ whole genome shotgun (WGS) entry which is preliminary data.</text>
</comment>
<dbReference type="SUPFAM" id="SSF56219">
    <property type="entry name" value="DNase I-like"/>
    <property type="match status" value="1"/>
</dbReference>
<evidence type="ECO:0000313" key="3">
    <source>
        <dbReference type="EMBL" id="KAH6682244.1"/>
    </source>
</evidence>
<dbReference type="Proteomes" id="UP000770015">
    <property type="component" value="Unassembled WGS sequence"/>
</dbReference>
<dbReference type="OrthoDB" id="276515at2759"/>
<accession>A0A9P8V8U0</accession>
<name>A0A9P8V8U0_9PEZI</name>
<reference evidence="3" key="1">
    <citation type="journal article" date="2021" name="Nat. Commun.">
        <title>Genetic determinants of endophytism in the Arabidopsis root mycobiome.</title>
        <authorList>
            <person name="Mesny F."/>
            <person name="Miyauchi S."/>
            <person name="Thiergart T."/>
            <person name="Pickel B."/>
            <person name="Atanasova L."/>
            <person name="Karlsson M."/>
            <person name="Huettel B."/>
            <person name="Barry K.W."/>
            <person name="Haridas S."/>
            <person name="Chen C."/>
            <person name="Bauer D."/>
            <person name="Andreopoulos W."/>
            <person name="Pangilinan J."/>
            <person name="LaButti K."/>
            <person name="Riley R."/>
            <person name="Lipzen A."/>
            <person name="Clum A."/>
            <person name="Drula E."/>
            <person name="Henrissat B."/>
            <person name="Kohler A."/>
            <person name="Grigoriev I.V."/>
            <person name="Martin F.M."/>
            <person name="Hacquard S."/>
        </authorList>
    </citation>
    <scope>NUCLEOTIDE SEQUENCE</scope>
    <source>
        <strain evidence="3">MPI-SDFR-AT-0117</strain>
    </source>
</reference>
<gene>
    <name evidence="3" type="ORF">F5X68DRAFT_277342</name>
</gene>
<organism evidence="3 4">
    <name type="scientific">Plectosphaerella plurivora</name>
    <dbReference type="NCBI Taxonomy" id="936078"/>
    <lineage>
        <taxon>Eukaryota</taxon>
        <taxon>Fungi</taxon>
        <taxon>Dikarya</taxon>
        <taxon>Ascomycota</taxon>
        <taxon>Pezizomycotina</taxon>
        <taxon>Sordariomycetes</taxon>
        <taxon>Hypocreomycetidae</taxon>
        <taxon>Glomerellales</taxon>
        <taxon>Plectosphaerellaceae</taxon>
        <taxon>Plectosphaerella</taxon>
    </lineage>
</organism>
<dbReference type="Pfam" id="PF03372">
    <property type="entry name" value="Exo_endo_phos"/>
    <property type="match status" value="1"/>
</dbReference>
<dbReference type="AlphaFoldDB" id="A0A9P8V8U0"/>
<evidence type="ECO:0000256" key="1">
    <source>
        <dbReference type="SAM" id="SignalP"/>
    </source>
</evidence>
<dbReference type="EMBL" id="JAGSXJ010000018">
    <property type="protein sequence ID" value="KAH6682244.1"/>
    <property type="molecule type" value="Genomic_DNA"/>
</dbReference>
<feature type="domain" description="Endonuclease/exonuclease/phosphatase" evidence="2">
    <location>
        <begin position="39"/>
        <end position="309"/>
    </location>
</feature>
<keyword evidence="4" id="KW-1185">Reference proteome</keyword>
<dbReference type="PANTHER" id="PTHR12121">
    <property type="entry name" value="CARBON CATABOLITE REPRESSOR PROTEIN 4"/>
    <property type="match status" value="1"/>
</dbReference>
<dbReference type="Gene3D" id="3.60.10.10">
    <property type="entry name" value="Endonuclease/exonuclease/phosphatase"/>
    <property type="match status" value="1"/>
</dbReference>
<proteinExistence type="predicted"/>
<dbReference type="GO" id="GO:0004519">
    <property type="term" value="F:endonuclease activity"/>
    <property type="evidence" value="ECO:0007669"/>
    <property type="project" value="UniProtKB-KW"/>
</dbReference>
<evidence type="ECO:0000259" key="2">
    <source>
        <dbReference type="Pfam" id="PF03372"/>
    </source>
</evidence>